<dbReference type="EMBL" id="CAFZ01000217">
    <property type="protein sequence ID" value="CCA73326.1"/>
    <property type="molecule type" value="Genomic_DNA"/>
</dbReference>
<reference evidence="1 2" key="1">
    <citation type="journal article" date="2011" name="PLoS Pathog.">
        <title>Endophytic Life Strategies Decoded by Genome and Transcriptome Analyses of the Mutualistic Root Symbiont Piriformospora indica.</title>
        <authorList>
            <person name="Zuccaro A."/>
            <person name="Lahrmann U."/>
            <person name="Guldener U."/>
            <person name="Langen G."/>
            <person name="Pfiffi S."/>
            <person name="Biedenkopf D."/>
            <person name="Wong P."/>
            <person name="Samans B."/>
            <person name="Grimm C."/>
            <person name="Basiewicz M."/>
            <person name="Murat C."/>
            <person name="Martin F."/>
            <person name="Kogel K.H."/>
        </authorList>
    </citation>
    <scope>NUCLEOTIDE SEQUENCE [LARGE SCALE GENOMIC DNA]</scope>
    <source>
        <strain evidence="1 2">DSM 11827</strain>
    </source>
</reference>
<keyword evidence="2" id="KW-1185">Reference proteome</keyword>
<accession>G4TPT3</accession>
<protein>
    <submittedName>
        <fullName evidence="1">Uncharacterized protein</fullName>
    </submittedName>
</protein>
<dbReference type="AlphaFoldDB" id="G4TPT3"/>
<dbReference type="OrthoDB" id="5584028at2759"/>
<evidence type="ECO:0000313" key="1">
    <source>
        <dbReference type="EMBL" id="CCA73326.1"/>
    </source>
</evidence>
<dbReference type="STRING" id="1109443.G4TPT3"/>
<dbReference type="Proteomes" id="UP000007148">
    <property type="component" value="Unassembled WGS sequence"/>
</dbReference>
<dbReference type="PANTHER" id="PTHR37852:SF1">
    <property type="entry name" value="HIG1 DOMAIN-CONTAINING PROTEIN"/>
    <property type="match status" value="1"/>
</dbReference>
<organism evidence="1 2">
    <name type="scientific">Serendipita indica (strain DSM 11827)</name>
    <name type="common">Root endophyte fungus</name>
    <name type="synonym">Piriformospora indica</name>
    <dbReference type="NCBI Taxonomy" id="1109443"/>
    <lineage>
        <taxon>Eukaryota</taxon>
        <taxon>Fungi</taxon>
        <taxon>Dikarya</taxon>
        <taxon>Basidiomycota</taxon>
        <taxon>Agaricomycotina</taxon>
        <taxon>Agaricomycetes</taxon>
        <taxon>Sebacinales</taxon>
        <taxon>Serendipitaceae</taxon>
        <taxon>Serendipita</taxon>
    </lineage>
</organism>
<dbReference type="eggNOG" id="ENOG502S3TP">
    <property type="taxonomic scope" value="Eukaryota"/>
</dbReference>
<proteinExistence type="predicted"/>
<dbReference type="PANTHER" id="PTHR37852">
    <property type="entry name" value="YALI0B21208P"/>
    <property type="match status" value="1"/>
</dbReference>
<dbReference type="InParanoid" id="G4TPT3"/>
<sequence>MIQGARAAQLRYLAENAHNPPRTVQGWYFYNKTKNYRMMWAGLREGAKTGAKVGSFGLLWGGIEEAVLRIAPGMEPVKELIAGTSSSMLFAAAGRLNLHGSGRIVILGTAMGGAMSLVRKAQEKVGDKIKEARTP</sequence>
<dbReference type="OMA" id="VRGWYLY"/>
<name>G4TPT3_SERID</name>
<evidence type="ECO:0000313" key="2">
    <source>
        <dbReference type="Proteomes" id="UP000007148"/>
    </source>
</evidence>
<dbReference type="HOGENOM" id="CLU_085417_1_0_1"/>
<comment type="caution">
    <text evidence="1">The sequence shown here is derived from an EMBL/GenBank/DDBJ whole genome shotgun (WGS) entry which is preliminary data.</text>
</comment>
<gene>
    <name evidence="1" type="ORF">PIIN_07281</name>
</gene>